<dbReference type="Pfam" id="PF02958">
    <property type="entry name" value="EcKL"/>
    <property type="match status" value="2"/>
</dbReference>
<dbReference type="SMART" id="SM00587">
    <property type="entry name" value="CHK"/>
    <property type="match status" value="1"/>
</dbReference>
<accession>A0A1L8CNC6</accession>
<keyword evidence="3" id="KW-1185">Reference proteome</keyword>
<sequence>MNKQLNEIVVKATGAASSERGEVIQSLWSGYGEIVRYALTGSDDPSVVLKHVIFPSEVNHPRGWHNDLSHQRKVKSYEVEMSWYQYWAGRCDDRCRVPQCYASETIGDEHLIVLEDLDAAGFPLRRSSLDLDGVYLCLQWLANFHAAFIGEEPKGLWSTGTYWHLATRPDELAVMDDDVLRDAAPVIDSMLSHATYQTLVHGDAKLANFCFSSDSKDVAAVDFQYVGAGCGMKDVAYFLGSCLSDREHEQFETQLLDYYFSVLRCALIDQQSQIDPDALEKEWRYLFPVAQTDFYRFLVGWMPTHWKINDYNKRVAVELLERL</sequence>
<name>A0A1L8CNC6_9PROT</name>
<dbReference type="PANTHER" id="PTHR11012:SF30">
    <property type="entry name" value="PROTEIN KINASE-LIKE DOMAIN-CONTAINING"/>
    <property type="match status" value="1"/>
</dbReference>
<dbReference type="InterPro" id="IPR004119">
    <property type="entry name" value="EcKL"/>
</dbReference>
<evidence type="ECO:0000313" key="3">
    <source>
        <dbReference type="Proteomes" id="UP000231632"/>
    </source>
</evidence>
<keyword evidence="2" id="KW-0808">Transferase</keyword>
<dbReference type="GO" id="GO:0016740">
    <property type="term" value="F:transferase activity"/>
    <property type="evidence" value="ECO:0007669"/>
    <property type="project" value="UniProtKB-KW"/>
</dbReference>
<protein>
    <submittedName>
        <fullName evidence="2">Phosphotransferase enzyme family protein</fullName>
    </submittedName>
</protein>
<dbReference type="PANTHER" id="PTHR11012">
    <property type="entry name" value="PROTEIN KINASE-LIKE DOMAIN-CONTAINING"/>
    <property type="match status" value="1"/>
</dbReference>
<dbReference type="Gene3D" id="3.90.1200.10">
    <property type="match status" value="1"/>
</dbReference>
<reference evidence="2 3" key="1">
    <citation type="journal article" date="2017" name="Arch. Microbiol.">
        <title>Mariprofundus micogutta sp. nov., a novel iron-oxidizing zetaproteobacterium isolated from a deep-sea hydrothermal field at the Bayonnaise knoll of the Izu-Ogasawara arc, and a description of Mariprofundales ord. nov. and Zetaproteobacteria classis nov.</title>
        <authorList>
            <person name="Makita H."/>
            <person name="Tanaka E."/>
            <person name="Mitsunobu S."/>
            <person name="Miyazaki M."/>
            <person name="Nunoura T."/>
            <person name="Uematsu K."/>
            <person name="Takaki Y."/>
            <person name="Nishi S."/>
            <person name="Shimamura S."/>
            <person name="Takai K."/>
        </authorList>
    </citation>
    <scope>NUCLEOTIDE SEQUENCE [LARGE SCALE GENOMIC DNA]</scope>
    <source>
        <strain evidence="2 3">ET2</strain>
    </source>
</reference>
<organism evidence="2 3">
    <name type="scientific">Mariprofundus micogutta</name>
    <dbReference type="NCBI Taxonomy" id="1921010"/>
    <lineage>
        <taxon>Bacteria</taxon>
        <taxon>Pseudomonadati</taxon>
        <taxon>Pseudomonadota</taxon>
        <taxon>Candidatius Mariprofundia</taxon>
        <taxon>Mariprofundales</taxon>
        <taxon>Mariprofundaceae</taxon>
        <taxon>Mariprofundus</taxon>
    </lineage>
</organism>
<dbReference type="EMBL" id="BDFD01000010">
    <property type="protein sequence ID" value="GAV20420.1"/>
    <property type="molecule type" value="Genomic_DNA"/>
</dbReference>
<dbReference type="SUPFAM" id="SSF56112">
    <property type="entry name" value="Protein kinase-like (PK-like)"/>
    <property type="match status" value="1"/>
</dbReference>
<evidence type="ECO:0000313" key="2">
    <source>
        <dbReference type="EMBL" id="GAV20420.1"/>
    </source>
</evidence>
<dbReference type="OrthoDB" id="9769860at2"/>
<dbReference type="AlphaFoldDB" id="A0A1L8CNC6"/>
<dbReference type="InterPro" id="IPR011009">
    <property type="entry name" value="Kinase-like_dom_sf"/>
</dbReference>
<gene>
    <name evidence="2" type="ORF">MMIC_P1385</name>
</gene>
<dbReference type="STRING" id="1921010.MMIC_P1385"/>
<dbReference type="InterPro" id="IPR015897">
    <property type="entry name" value="CHK_kinase-like"/>
</dbReference>
<dbReference type="Proteomes" id="UP000231632">
    <property type="component" value="Unassembled WGS sequence"/>
</dbReference>
<dbReference type="RefSeq" id="WP_072659732.1">
    <property type="nucleotide sequence ID" value="NZ_BDFD01000010.1"/>
</dbReference>
<comment type="caution">
    <text evidence="2">The sequence shown here is derived from an EMBL/GenBank/DDBJ whole genome shotgun (WGS) entry which is preliminary data.</text>
</comment>
<proteinExistence type="predicted"/>
<feature type="domain" description="CHK kinase-like" evidence="1">
    <location>
        <begin position="112"/>
        <end position="269"/>
    </location>
</feature>
<evidence type="ECO:0000259" key="1">
    <source>
        <dbReference type="SMART" id="SM00587"/>
    </source>
</evidence>